<feature type="compositionally biased region" description="Low complexity" evidence="1">
    <location>
        <begin position="90"/>
        <end position="100"/>
    </location>
</feature>
<keyword evidence="3" id="KW-1185">Reference proteome</keyword>
<evidence type="ECO:0000313" key="2">
    <source>
        <dbReference type="Ensembl" id="ENSMFAP00000051133.1"/>
    </source>
</evidence>
<protein>
    <submittedName>
        <fullName evidence="2">Uncharacterized protein</fullName>
    </submittedName>
</protein>
<evidence type="ECO:0000256" key="1">
    <source>
        <dbReference type="SAM" id="MobiDB-lite"/>
    </source>
</evidence>
<organism evidence="2 3">
    <name type="scientific">Macaca fascicularis</name>
    <name type="common">Crab-eating macaque</name>
    <name type="synonym">Cynomolgus monkey</name>
    <dbReference type="NCBI Taxonomy" id="9541"/>
    <lineage>
        <taxon>Eukaryota</taxon>
        <taxon>Metazoa</taxon>
        <taxon>Chordata</taxon>
        <taxon>Craniata</taxon>
        <taxon>Vertebrata</taxon>
        <taxon>Euteleostomi</taxon>
        <taxon>Mammalia</taxon>
        <taxon>Eutheria</taxon>
        <taxon>Euarchontoglires</taxon>
        <taxon>Primates</taxon>
        <taxon>Haplorrhini</taxon>
        <taxon>Catarrhini</taxon>
        <taxon>Cercopithecidae</taxon>
        <taxon>Cercopithecinae</taxon>
        <taxon>Macaca</taxon>
    </lineage>
</organism>
<feature type="compositionally biased region" description="Low complexity" evidence="1">
    <location>
        <begin position="41"/>
        <end position="51"/>
    </location>
</feature>
<reference evidence="2" key="3">
    <citation type="submission" date="2025-09" db="UniProtKB">
        <authorList>
            <consortium name="Ensembl"/>
        </authorList>
    </citation>
    <scope>IDENTIFICATION</scope>
</reference>
<dbReference type="Proteomes" id="UP000233100">
    <property type="component" value="Chromosome 20"/>
</dbReference>
<evidence type="ECO:0000313" key="3">
    <source>
        <dbReference type="Proteomes" id="UP000233100"/>
    </source>
</evidence>
<name>A0A7N9CJK3_MACFA</name>
<feature type="region of interest" description="Disordered" evidence="1">
    <location>
        <begin position="123"/>
        <end position="178"/>
    </location>
</feature>
<reference evidence="2 3" key="1">
    <citation type="submission" date="2013-03" db="EMBL/GenBank/DDBJ databases">
        <authorList>
            <person name="Warren W."/>
            <person name="Wilson R.K."/>
        </authorList>
    </citation>
    <scope>NUCLEOTIDE SEQUENCE</scope>
</reference>
<proteinExistence type="predicted"/>
<dbReference type="Ensembl" id="ENSMFAT00000090282.1">
    <property type="protein sequence ID" value="ENSMFAP00000051133.1"/>
    <property type="gene ID" value="ENSMFAG00000050000.1"/>
</dbReference>
<feature type="region of interest" description="Disordered" evidence="1">
    <location>
        <begin position="1"/>
        <end position="103"/>
    </location>
</feature>
<accession>A0A7N9CJK3</accession>
<reference evidence="2" key="2">
    <citation type="submission" date="2025-08" db="UniProtKB">
        <authorList>
            <consortium name="Ensembl"/>
        </authorList>
    </citation>
    <scope>IDENTIFICATION</scope>
</reference>
<dbReference type="AlphaFoldDB" id="A0A7N9CJK3"/>
<sequence>PPAGGVGSEAARRPGRRRGLTAGHWEGRRGTVARPTPPAPSRLSPAGAASGPGLGPELVVGWEDDPPPCGLLPARAAARSLRSLPPPSRLPSRSAGAAPPRHQRCFRGRRRLGSAAAGLCAGVRAPRSPDPSCRMPARSGAQFSRRMGQKKQRLAKAEQPHSPSDTAQAPCPKEPCLGPPTTLGPYRSIYFSSPRATYRLGWSFRPASSPLARHFWDR</sequence>
<feature type="compositionally biased region" description="Low complexity" evidence="1">
    <location>
        <begin position="71"/>
        <end position="83"/>
    </location>
</feature>